<name>A0A0F9PCJ1_9ZZZZ</name>
<comment type="caution">
    <text evidence="1">The sequence shown here is derived from an EMBL/GenBank/DDBJ whole genome shotgun (WGS) entry which is preliminary data.</text>
</comment>
<evidence type="ECO:0008006" key="2">
    <source>
        <dbReference type="Google" id="ProtNLM"/>
    </source>
</evidence>
<dbReference type="EMBL" id="LAZR01002479">
    <property type="protein sequence ID" value="KKN29545.1"/>
    <property type="molecule type" value="Genomic_DNA"/>
</dbReference>
<accession>A0A0F9PCJ1</accession>
<protein>
    <recommendedName>
        <fullName evidence="2">Major capsid protein</fullName>
    </recommendedName>
</protein>
<evidence type="ECO:0000313" key="1">
    <source>
        <dbReference type="EMBL" id="KKN29545.1"/>
    </source>
</evidence>
<organism evidence="1">
    <name type="scientific">marine sediment metagenome</name>
    <dbReference type="NCBI Taxonomy" id="412755"/>
    <lineage>
        <taxon>unclassified sequences</taxon>
        <taxon>metagenomes</taxon>
        <taxon>ecological metagenomes</taxon>
    </lineage>
</organism>
<dbReference type="AlphaFoldDB" id="A0A0F9PCJ1"/>
<reference evidence="1" key="1">
    <citation type="journal article" date="2015" name="Nature">
        <title>Complex archaea that bridge the gap between prokaryotes and eukaryotes.</title>
        <authorList>
            <person name="Spang A."/>
            <person name="Saw J.H."/>
            <person name="Jorgensen S.L."/>
            <person name="Zaremba-Niedzwiedzka K."/>
            <person name="Martijn J."/>
            <person name="Lind A.E."/>
            <person name="van Eijk R."/>
            <person name="Schleper C."/>
            <person name="Guy L."/>
            <person name="Ettema T.J."/>
        </authorList>
    </citation>
    <scope>NUCLEOTIDE SEQUENCE</scope>
</reference>
<proteinExistence type="predicted"/>
<sequence>MAALNMLDVAAIEQKPLKKAIIMAMFKGVLPSPMDFLPLGNANALSQQVSRLSDAGAPSTRNINEAVAAYNAKFTTGTETLKIIENKIQIDKVLLDVKTYIQDPLTLQIKTYSAVVRNTVNDLLINGDPGSDPTQPAGLFQRLASDALFLDQGVNAGALDVDANDANRLSWLNYIDEAIELCGGGKPDICIVNRQTWRAFRAAQRTLKTLDTTRDQFDRVIMQYGGVKFLNAGQKPANILDSSAAGQVIGDDAQTDIFGNASSTPMYFLSLEASEGVRLLQLHPLRVTRVGLNPADPGQFIVDVTWPIGFLIPQKFALSSVQGLDIT</sequence>
<gene>
    <name evidence="1" type="ORF">LCGC14_0843030</name>
</gene>